<accession>A0A061BHT9</accession>
<organism evidence="1">
    <name type="scientific">Rhodotorula toruloides</name>
    <name type="common">Yeast</name>
    <name type="synonym">Rhodosporidium toruloides</name>
    <dbReference type="NCBI Taxonomy" id="5286"/>
    <lineage>
        <taxon>Eukaryota</taxon>
        <taxon>Fungi</taxon>
        <taxon>Dikarya</taxon>
        <taxon>Basidiomycota</taxon>
        <taxon>Pucciniomycotina</taxon>
        <taxon>Microbotryomycetes</taxon>
        <taxon>Sporidiobolales</taxon>
        <taxon>Sporidiobolaceae</taxon>
        <taxon>Rhodotorula</taxon>
    </lineage>
</organism>
<dbReference type="AlphaFoldDB" id="A0A061BHT9"/>
<gene>
    <name evidence="1" type="ORF">RHTO0S_28e00364g</name>
</gene>
<dbReference type="EMBL" id="LK052963">
    <property type="protein sequence ID" value="CDR49557.1"/>
    <property type="molecule type" value="Genomic_DNA"/>
</dbReference>
<protein>
    <submittedName>
        <fullName evidence="1">RHTO0S28e00364g1_1</fullName>
    </submittedName>
</protein>
<proteinExistence type="predicted"/>
<sequence>MQHAYPRLPTELLRRILSEAHDEYDRAGLAKRASLVSREWTELGQELLFGRVETGWNNEALRFSVVALDKHLKRYPHLAGFIAELSLGFDSEVNIDLWRPLRGILRRCSRLGRITWRGKVDLLEATLPFFPFAGLTSLSIYTYGAVWTPSALLRVVLPRTPNLQTLVVDTTLPKDTHIPASFPAPPFQLRLSEMDLRLKQYGWRDKTTAKAEAILLQRFLRFVSPRHLTMLSLSFRTRNANGVFRWSTECHRLVELRLNAEDDLGTVHLPLLTAMVVNMRQLTRLSIKTTVGWTPKMSPAELDQHSFTLANFLDVVPTSLTDFTLGIWIPGGTCWSLVKSFLRQRTYNSPLRHARFSVEVPEDRRVELRARKQQFERSRWENDEDKWVWQSPWLRRPAREPSNEEDDPWPFADTERRSRKRSWELSYDICLYRSSCCARCDVWANPAWMLDGHDASKYEITEETE</sequence>
<evidence type="ECO:0000313" key="1">
    <source>
        <dbReference type="EMBL" id="CDR49557.1"/>
    </source>
</evidence>
<reference evidence="1" key="1">
    <citation type="journal article" date="2014" name="Genome Announc.">
        <title>Draft genome sequence of Rhodosporidium toruloides CECT1137, an oleaginous yeast of biotechnological interest.</title>
        <authorList>
            <person name="Morin N."/>
            <person name="Calcas X."/>
            <person name="Devillers H."/>
            <person name="Durrens P."/>
            <person name="Sherman D.J."/>
            <person name="Nicaud J.-M."/>
            <person name="Neuveglise C."/>
        </authorList>
    </citation>
    <scope>NUCLEOTIDE SEQUENCE</scope>
    <source>
        <strain evidence="1">CECT1137</strain>
    </source>
</reference>
<name>A0A061BHT9_RHOTO</name>